<evidence type="ECO:0000259" key="1">
    <source>
        <dbReference type="Pfam" id="PF01764"/>
    </source>
</evidence>
<dbReference type="EMBL" id="VOHS01000011">
    <property type="protein sequence ID" value="TWW00079.1"/>
    <property type="molecule type" value="Genomic_DNA"/>
</dbReference>
<gene>
    <name evidence="2" type="ORF">FEF09_13890</name>
</gene>
<sequence length="159" mass="17463">MANVFTSFFLSLGQRLLPSSNISLYTFAAPAAGNSAFAIALDRKLPNAWHYHNANDLVPDFPTFDGLVYSSLLYNPSPSAGAITTTYKGHTVSLRRPSSCWQVYLICTIISNLLITTRSLAQNCILNIKTTLLAIGLCRQVLNTRSTITLIISVYNCQQ</sequence>
<keyword evidence="3" id="KW-1185">Reference proteome</keyword>
<comment type="caution">
    <text evidence="2">The sequence shown here is derived from an EMBL/GenBank/DDBJ whole genome shotgun (WGS) entry which is preliminary data.</text>
</comment>
<dbReference type="SUPFAM" id="SSF53474">
    <property type="entry name" value="alpha/beta-Hydrolases"/>
    <property type="match status" value="1"/>
</dbReference>
<name>A0A5C6LWM9_9BACT</name>
<dbReference type="InterPro" id="IPR002921">
    <property type="entry name" value="Fungal_lipase-type"/>
</dbReference>
<dbReference type="GO" id="GO:0006629">
    <property type="term" value="P:lipid metabolic process"/>
    <property type="evidence" value="ECO:0007669"/>
    <property type="project" value="InterPro"/>
</dbReference>
<protein>
    <submittedName>
        <fullName evidence="2">Lipase family protein</fullName>
    </submittedName>
</protein>
<dbReference type="InterPro" id="IPR029058">
    <property type="entry name" value="AB_hydrolase_fold"/>
</dbReference>
<evidence type="ECO:0000313" key="2">
    <source>
        <dbReference type="EMBL" id="TWW00079.1"/>
    </source>
</evidence>
<dbReference type="Proteomes" id="UP000318815">
    <property type="component" value="Unassembled WGS sequence"/>
</dbReference>
<reference evidence="2 3" key="1">
    <citation type="submission" date="2019-08" db="EMBL/GenBank/DDBJ databases">
        <title>Whole genome sequencing of chitin degrading bacteria Chitinophaga pinensis YS16.</title>
        <authorList>
            <person name="Singh R.P."/>
            <person name="Manchanda G."/>
            <person name="Maurya I.K."/>
            <person name="Joshi N.K."/>
            <person name="Srivastava A.K."/>
        </authorList>
    </citation>
    <scope>NUCLEOTIDE SEQUENCE [LARGE SCALE GENOMIC DNA]</scope>
    <source>
        <strain evidence="2 3">YS-16</strain>
    </source>
</reference>
<dbReference type="Gene3D" id="3.40.50.1820">
    <property type="entry name" value="alpha/beta hydrolase"/>
    <property type="match status" value="1"/>
</dbReference>
<dbReference type="Pfam" id="PF01764">
    <property type="entry name" value="Lipase_3"/>
    <property type="match status" value="1"/>
</dbReference>
<organism evidence="2 3">
    <name type="scientific">Chitinophaga pinensis</name>
    <dbReference type="NCBI Taxonomy" id="79329"/>
    <lineage>
        <taxon>Bacteria</taxon>
        <taxon>Pseudomonadati</taxon>
        <taxon>Bacteroidota</taxon>
        <taxon>Chitinophagia</taxon>
        <taxon>Chitinophagales</taxon>
        <taxon>Chitinophagaceae</taxon>
        <taxon>Chitinophaga</taxon>
    </lineage>
</organism>
<feature type="domain" description="Fungal lipase-type" evidence="1">
    <location>
        <begin position="1"/>
        <end position="64"/>
    </location>
</feature>
<dbReference type="OrthoDB" id="1223308at2"/>
<accession>A0A5C6LWM9</accession>
<evidence type="ECO:0000313" key="3">
    <source>
        <dbReference type="Proteomes" id="UP000318815"/>
    </source>
</evidence>
<dbReference type="AlphaFoldDB" id="A0A5C6LWM9"/>
<proteinExistence type="predicted"/>